<gene>
    <name evidence="2" type="ORF">BaRGS_00023050</name>
</gene>
<feature type="region of interest" description="Disordered" evidence="1">
    <location>
        <begin position="56"/>
        <end position="76"/>
    </location>
</feature>
<dbReference type="AlphaFoldDB" id="A0ABD0KF17"/>
<dbReference type="Proteomes" id="UP001519460">
    <property type="component" value="Unassembled WGS sequence"/>
</dbReference>
<keyword evidence="3" id="KW-1185">Reference proteome</keyword>
<feature type="compositionally biased region" description="Basic residues" evidence="1">
    <location>
        <begin position="67"/>
        <end position="76"/>
    </location>
</feature>
<reference evidence="2 3" key="1">
    <citation type="journal article" date="2023" name="Sci. Data">
        <title>Genome assembly of the Korean intertidal mud-creeper Batillaria attramentaria.</title>
        <authorList>
            <person name="Patra A.K."/>
            <person name="Ho P.T."/>
            <person name="Jun S."/>
            <person name="Lee S.J."/>
            <person name="Kim Y."/>
            <person name="Won Y.J."/>
        </authorList>
    </citation>
    <scope>NUCLEOTIDE SEQUENCE [LARGE SCALE GENOMIC DNA]</scope>
    <source>
        <strain evidence="2">Wonlab-2016</strain>
    </source>
</reference>
<accession>A0ABD0KF17</accession>
<name>A0ABD0KF17_9CAEN</name>
<sequence>MMDKPVIERRFRVDPLTHGNHVFLALVATIWITVGRHQETQRESGTPYHLGRIKTRMTGTRHERSKTFQRKNYHPH</sequence>
<comment type="caution">
    <text evidence="2">The sequence shown here is derived from an EMBL/GenBank/DDBJ whole genome shotgun (WGS) entry which is preliminary data.</text>
</comment>
<protein>
    <submittedName>
        <fullName evidence="2">Uncharacterized protein</fullName>
    </submittedName>
</protein>
<evidence type="ECO:0000313" key="3">
    <source>
        <dbReference type="Proteomes" id="UP001519460"/>
    </source>
</evidence>
<evidence type="ECO:0000256" key="1">
    <source>
        <dbReference type="SAM" id="MobiDB-lite"/>
    </source>
</evidence>
<evidence type="ECO:0000313" key="2">
    <source>
        <dbReference type="EMBL" id="KAK7485749.1"/>
    </source>
</evidence>
<dbReference type="EMBL" id="JACVVK020000190">
    <property type="protein sequence ID" value="KAK7485749.1"/>
    <property type="molecule type" value="Genomic_DNA"/>
</dbReference>
<proteinExistence type="predicted"/>
<organism evidence="2 3">
    <name type="scientific">Batillaria attramentaria</name>
    <dbReference type="NCBI Taxonomy" id="370345"/>
    <lineage>
        <taxon>Eukaryota</taxon>
        <taxon>Metazoa</taxon>
        <taxon>Spiralia</taxon>
        <taxon>Lophotrochozoa</taxon>
        <taxon>Mollusca</taxon>
        <taxon>Gastropoda</taxon>
        <taxon>Caenogastropoda</taxon>
        <taxon>Sorbeoconcha</taxon>
        <taxon>Cerithioidea</taxon>
        <taxon>Batillariidae</taxon>
        <taxon>Batillaria</taxon>
    </lineage>
</organism>